<evidence type="ECO:0000256" key="1">
    <source>
        <dbReference type="ARBA" id="ARBA00004141"/>
    </source>
</evidence>
<name>A0A822XKB8_NELNU</name>
<evidence type="ECO:0000313" key="5">
    <source>
        <dbReference type="EMBL" id="DAD19581.1"/>
    </source>
</evidence>
<keyword evidence="4" id="KW-0472">Membrane</keyword>
<dbReference type="InterPro" id="IPR023271">
    <property type="entry name" value="Aquaporin-like"/>
</dbReference>
<accession>A0A822XKB8</accession>
<keyword evidence="6" id="KW-1185">Reference proteome</keyword>
<evidence type="ECO:0000313" key="6">
    <source>
        <dbReference type="Proteomes" id="UP000607653"/>
    </source>
</evidence>
<organism evidence="5 6">
    <name type="scientific">Nelumbo nucifera</name>
    <name type="common">Sacred lotus</name>
    <dbReference type="NCBI Taxonomy" id="4432"/>
    <lineage>
        <taxon>Eukaryota</taxon>
        <taxon>Viridiplantae</taxon>
        <taxon>Streptophyta</taxon>
        <taxon>Embryophyta</taxon>
        <taxon>Tracheophyta</taxon>
        <taxon>Spermatophyta</taxon>
        <taxon>Magnoliopsida</taxon>
        <taxon>Proteales</taxon>
        <taxon>Nelumbonaceae</taxon>
        <taxon>Nelumbo</taxon>
    </lineage>
</organism>
<dbReference type="GO" id="GO:0016020">
    <property type="term" value="C:membrane"/>
    <property type="evidence" value="ECO:0007669"/>
    <property type="project" value="UniProtKB-SubCell"/>
</dbReference>
<comment type="subcellular location">
    <subcellularLocation>
        <location evidence="1">Membrane</location>
        <topology evidence="1">Multi-pass membrane protein</topology>
    </subcellularLocation>
</comment>
<dbReference type="SUPFAM" id="SSF81338">
    <property type="entry name" value="Aquaporin-like"/>
    <property type="match status" value="1"/>
</dbReference>
<dbReference type="EMBL" id="DUZY01000001">
    <property type="protein sequence ID" value="DAD19581.1"/>
    <property type="molecule type" value="Genomic_DNA"/>
</dbReference>
<gene>
    <name evidence="5" type="ORF">HUJ06_021044</name>
</gene>
<evidence type="ECO:0000256" key="4">
    <source>
        <dbReference type="ARBA" id="ARBA00023136"/>
    </source>
</evidence>
<evidence type="ECO:0000256" key="2">
    <source>
        <dbReference type="ARBA" id="ARBA00022692"/>
    </source>
</evidence>
<proteinExistence type="predicted"/>
<keyword evidence="2" id="KW-0812">Transmembrane</keyword>
<keyword evidence="3" id="KW-1133">Transmembrane helix</keyword>
<dbReference type="GO" id="GO:0015267">
    <property type="term" value="F:channel activity"/>
    <property type="evidence" value="ECO:0007669"/>
    <property type="project" value="InterPro"/>
</dbReference>
<dbReference type="Pfam" id="PF00230">
    <property type="entry name" value="MIP"/>
    <property type="match status" value="1"/>
</dbReference>
<dbReference type="Gene3D" id="1.20.1080.10">
    <property type="entry name" value="Glycerol uptake facilitator protein"/>
    <property type="match status" value="1"/>
</dbReference>
<evidence type="ECO:0000256" key="3">
    <source>
        <dbReference type="ARBA" id="ARBA00022989"/>
    </source>
</evidence>
<protein>
    <submittedName>
        <fullName evidence="5">Uncharacterized protein</fullName>
    </submittedName>
</protein>
<dbReference type="Proteomes" id="UP000607653">
    <property type="component" value="Unassembled WGS sequence"/>
</dbReference>
<dbReference type="InterPro" id="IPR000425">
    <property type="entry name" value="MIP"/>
</dbReference>
<comment type="caution">
    <text evidence="5">The sequence shown here is derived from an EMBL/GenBank/DDBJ whole genome shotgun (WGS) entry which is preliminary data.</text>
</comment>
<reference evidence="5 6" key="1">
    <citation type="journal article" date="2020" name="Mol. Biol. Evol.">
        <title>Distinct Expression and Methylation Patterns for Genes with Different Fates following a Single Whole-Genome Duplication in Flowering Plants.</title>
        <authorList>
            <person name="Shi T."/>
            <person name="Rahmani R.S."/>
            <person name="Gugger P.F."/>
            <person name="Wang M."/>
            <person name="Li H."/>
            <person name="Zhang Y."/>
            <person name="Li Z."/>
            <person name="Wang Q."/>
            <person name="Van de Peer Y."/>
            <person name="Marchal K."/>
            <person name="Chen J."/>
        </authorList>
    </citation>
    <scope>NUCLEOTIDE SEQUENCE [LARGE SCALE GENOMIC DNA]</scope>
    <source>
        <tissue evidence="5">Leaf</tissue>
    </source>
</reference>
<sequence>MALVAAALAHAFGLFVVVSIGANISGGHVNLAVSFGPVLVS</sequence>
<dbReference type="AlphaFoldDB" id="A0A822XKB8"/>